<protein>
    <recommendedName>
        <fullName evidence="2">RNA helicase</fullName>
        <ecNumber evidence="2">3.6.4.13</ecNumber>
    </recommendedName>
</protein>
<dbReference type="SUPFAM" id="SSF52540">
    <property type="entry name" value="P-loop containing nucleoside triphosphate hydrolases"/>
    <property type="match status" value="1"/>
</dbReference>
<dbReference type="PROSITE" id="PS51192">
    <property type="entry name" value="HELICASE_ATP_BIND_1"/>
    <property type="match status" value="1"/>
</dbReference>
<dbReference type="InterPro" id="IPR027417">
    <property type="entry name" value="P-loop_NTPase"/>
</dbReference>
<dbReference type="PANTHER" id="PTHR18934">
    <property type="entry name" value="ATP-DEPENDENT RNA HELICASE"/>
    <property type="match status" value="1"/>
</dbReference>
<sequence>MMRRGGRFRAALRQNKHVNDIISQNRARVKHEGDHTLFAYSEEAHSSQTDAYQIASLGTGPSQPTDQNRKSKIKPPSGLRGKELGLWFRDRNREKQAKERESRKKNDLIYPVKLDATVASEICSVLDRQKIDLVQAVSSCGSKNQNDSDARVRYRHIKESDFKRRYLNNITGSIEENICKSLSTNVVLKRDPQLDDAYHSELISKQQSKKYNSMLEFRKKLPAYQMRHQLIELIRSNQIVVISGETGCGKTTQVGQFILDDCIESGNGSVTHIVCTQPRRISAITVADRVADERAESVGTGSVGYQIRLEAKKPRSRGSILFCTTGILTQFLESDPALKHISHLVLDEIHERDTISDFAITILKDVIPKRQDLKLILMSATLNAENFSTYFNHCPIITIPGFTYPVREYYLEDILQMTGISMTFKKKSRREIEIADLIRSTCSNKYSPFVMRQILDPQSEELNIDLIFDVLQYICNNEKTEGAVLVFLPGIVQITALHRMLTDSEQFPSSRAQIHVLHSMIPTHTQKAAFQKPPKFVRKIILATNIAETSITIDDVVFVIDAGKIKMSNFDVEKNIATLKAEWVSQANAHQRRGRAGRVQEGVCYHLFTRARSMTLDQYPLPEMLRTRLEEVILSAKLLQVGDVATFLKKVMNPPNSRAVELSVELLEKLGALDSYENLTPLGFHLAKLPMDPQTGKMILMGAIFCCIDPIFTIAASLSFKDAFYTPIGKEKMVDEKKMELAKGMKSDHLLLAEAMRGWEDAEKRGRGWQFCNEFFLSRPILVQLKEMKAQFAEHLSQIGFLDCNDMKASAANINSNNYALIRSIICAGLYPNVAILRDLKPMKSGHCLQFIRTPEQENVKHHPKSVNEKQSEFESRFLVYHQKIQSTAIFLHDTSMVYPLSLLFFGGGFEFKSDGEGGTVIEINDELKFHCDNKTADLIKELKLRLDMLLEYKSSHPGVTDWTQNSNEGAILRAITCLLTSEDQFVLRKLASS</sequence>
<evidence type="ECO:0000259" key="10">
    <source>
        <dbReference type="PROSITE" id="PS51194"/>
    </source>
</evidence>
<evidence type="ECO:0000256" key="1">
    <source>
        <dbReference type="ARBA" id="ARBA00008792"/>
    </source>
</evidence>
<keyword evidence="3" id="KW-0547">Nucleotide-binding</keyword>
<comment type="similarity">
    <text evidence="1">Belongs to the DEAD box helicase family. DEAH subfamily.</text>
</comment>
<dbReference type="GO" id="GO:0005634">
    <property type="term" value="C:nucleus"/>
    <property type="evidence" value="ECO:0007669"/>
    <property type="project" value="TreeGrafter"/>
</dbReference>
<feature type="domain" description="Helicase ATP-binding" evidence="9">
    <location>
        <begin position="231"/>
        <end position="400"/>
    </location>
</feature>
<keyword evidence="6" id="KW-0067">ATP-binding</keyword>
<dbReference type="GO" id="GO:0005524">
    <property type="term" value="F:ATP binding"/>
    <property type="evidence" value="ECO:0007669"/>
    <property type="project" value="UniProtKB-KW"/>
</dbReference>
<dbReference type="InterPro" id="IPR002464">
    <property type="entry name" value="DNA/RNA_helicase_DEAH_CS"/>
</dbReference>
<evidence type="ECO:0000256" key="8">
    <source>
        <dbReference type="SAM" id="MobiDB-lite"/>
    </source>
</evidence>
<dbReference type="GO" id="GO:0051880">
    <property type="term" value="F:G-quadruplex DNA binding"/>
    <property type="evidence" value="ECO:0007669"/>
    <property type="project" value="TreeGrafter"/>
</dbReference>
<dbReference type="InterPro" id="IPR007502">
    <property type="entry name" value="Helicase-assoc_dom"/>
</dbReference>
<dbReference type="Pfam" id="PF00271">
    <property type="entry name" value="Helicase_C"/>
    <property type="match status" value="1"/>
</dbReference>
<gene>
    <name evidence="11" type="ORF">BEMITA_LOCUS2023</name>
</gene>
<dbReference type="Gene3D" id="3.40.50.300">
    <property type="entry name" value="P-loop containing nucleotide triphosphate hydrolases"/>
    <property type="match status" value="2"/>
</dbReference>
<dbReference type="Pfam" id="PF04408">
    <property type="entry name" value="WHD_HA2"/>
    <property type="match status" value="1"/>
</dbReference>
<keyword evidence="5" id="KW-0347">Helicase</keyword>
<dbReference type="SMART" id="SM00487">
    <property type="entry name" value="DEXDc"/>
    <property type="match status" value="1"/>
</dbReference>
<dbReference type="EMBL" id="OU963862">
    <property type="protein sequence ID" value="CAH0382485.1"/>
    <property type="molecule type" value="Genomic_DNA"/>
</dbReference>
<proteinExistence type="inferred from homology"/>
<evidence type="ECO:0000259" key="9">
    <source>
        <dbReference type="PROSITE" id="PS51192"/>
    </source>
</evidence>
<dbReference type="Gene3D" id="1.20.120.1080">
    <property type="match status" value="1"/>
</dbReference>
<dbReference type="GO" id="GO:0002151">
    <property type="term" value="F:G-quadruplex RNA binding"/>
    <property type="evidence" value="ECO:0007669"/>
    <property type="project" value="TreeGrafter"/>
</dbReference>
<dbReference type="SMART" id="SM00490">
    <property type="entry name" value="HELICc"/>
    <property type="match status" value="1"/>
</dbReference>
<dbReference type="GO" id="GO:0005737">
    <property type="term" value="C:cytoplasm"/>
    <property type="evidence" value="ECO:0007669"/>
    <property type="project" value="TreeGrafter"/>
</dbReference>
<keyword evidence="7" id="KW-0694">RNA-binding</keyword>
<keyword evidence="12" id="KW-1185">Reference proteome</keyword>
<dbReference type="GO" id="GO:0016787">
    <property type="term" value="F:hydrolase activity"/>
    <property type="evidence" value="ECO:0007669"/>
    <property type="project" value="UniProtKB-KW"/>
</dbReference>
<dbReference type="Pfam" id="PF00270">
    <property type="entry name" value="DEAD"/>
    <property type="match status" value="1"/>
</dbReference>
<dbReference type="AlphaFoldDB" id="A0A9N9ZZB1"/>
<dbReference type="EC" id="3.6.4.13" evidence="2"/>
<evidence type="ECO:0000313" key="11">
    <source>
        <dbReference type="EMBL" id="CAH0382485.1"/>
    </source>
</evidence>
<keyword evidence="4" id="KW-0378">Hydrolase</keyword>
<dbReference type="PANTHER" id="PTHR18934:SF237">
    <property type="entry name" value="ATP-DEPENDENT DNA_RNA HELICASE DHX36"/>
    <property type="match status" value="1"/>
</dbReference>
<dbReference type="PROSITE" id="PS00690">
    <property type="entry name" value="DEAH_ATP_HELICASE"/>
    <property type="match status" value="1"/>
</dbReference>
<organism evidence="11 12">
    <name type="scientific">Bemisia tabaci</name>
    <name type="common">Sweetpotato whitefly</name>
    <name type="synonym">Aleurodes tabaci</name>
    <dbReference type="NCBI Taxonomy" id="7038"/>
    <lineage>
        <taxon>Eukaryota</taxon>
        <taxon>Metazoa</taxon>
        <taxon>Ecdysozoa</taxon>
        <taxon>Arthropoda</taxon>
        <taxon>Hexapoda</taxon>
        <taxon>Insecta</taxon>
        <taxon>Pterygota</taxon>
        <taxon>Neoptera</taxon>
        <taxon>Paraneoptera</taxon>
        <taxon>Hemiptera</taxon>
        <taxon>Sternorrhyncha</taxon>
        <taxon>Aleyrodoidea</taxon>
        <taxon>Aleyrodidae</taxon>
        <taxon>Aleyrodinae</taxon>
        <taxon>Bemisia</taxon>
    </lineage>
</organism>
<evidence type="ECO:0000256" key="5">
    <source>
        <dbReference type="ARBA" id="ARBA00022806"/>
    </source>
</evidence>
<evidence type="ECO:0000256" key="2">
    <source>
        <dbReference type="ARBA" id="ARBA00012552"/>
    </source>
</evidence>
<dbReference type="Pfam" id="PF07717">
    <property type="entry name" value="OB_NTP_bind"/>
    <property type="match status" value="1"/>
</dbReference>
<reference evidence="11" key="1">
    <citation type="submission" date="2021-12" db="EMBL/GenBank/DDBJ databases">
        <authorList>
            <person name="King R."/>
        </authorList>
    </citation>
    <scope>NUCLEOTIDE SEQUENCE</scope>
</reference>
<dbReference type="CDD" id="cd18791">
    <property type="entry name" value="SF2_C_RHA"/>
    <property type="match status" value="1"/>
</dbReference>
<dbReference type="GO" id="GO:0003678">
    <property type="term" value="F:DNA helicase activity"/>
    <property type="evidence" value="ECO:0007669"/>
    <property type="project" value="TreeGrafter"/>
</dbReference>
<dbReference type="Proteomes" id="UP001152759">
    <property type="component" value="Chromosome 1"/>
</dbReference>
<name>A0A9N9ZZB1_BEMTA</name>
<evidence type="ECO:0000313" key="12">
    <source>
        <dbReference type="Proteomes" id="UP001152759"/>
    </source>
</evidence>
<feature type="region of interest" description="Disordered" evidence="8">
    <location>
        <begin position="55"/>
        <end position="82"/>
    </location>
</feature>
<evidence type="ECO:0000256" key="4">
    <source>
        <dbReference type="ARBA" id="ARBA00022801"/>
    </source>
</evidence>
<dbReference type="FunFam" id="3.40.50.300:FF:000284">
    <property type="entry name" value="probable ATP-dependent RNA helicase YTHDC2"/>
    <property type="match status" value="1"/>
</dbReference>
<dbReference type="InterPro" id="IPR014001">
    <property type="entry name" value="Helicase_ATP-bd"/>
</dbReference>
<feature type="domain" description="Helicase C-terminal" evidence="10">
    <location>
        <begin position="469"/>
        <end position="640"/>
    </location>
</feature>
<dbReference type="InterPro" id="IPR011709">
    <property type="entry name" value="DEAD-box_helicase_OB_fold"/>
</dbReference>
<dbReference type="InterPro" id="IPR011545">
    <property type="entry name" value="DEAD/DEAH_box_helicase_dom"/>
</dbReference>
<evidence type="ECO:0000256" key="7">
    <source>
        <dbReference type="ARBA" id="ARBA00022884"/>
    </source>
</evidence>
<dbReference type="InterPro" id="IPR059023">
    <property type="entry name" value="RNA_hel_CTD"/>
</dbReference>
<dbReference type="Pfam" id="PF21010">
    <property type="entry name" value="HA2_C"/>
    <property type="match status" value="1"/>
</dbReference>
<evidence type="ECO:0000256" key="6">
    <source>
        <dbReference type="ARBA" id="ARBA00022840"/>
    </source>
</evidence>
<evidence type="ECO:0000256" key="3">
    <source>
        <dbReference type="ARBA" id="ARBA00022741"/>
    </source>
</evidence>
<accession>A0A9N9ZZB1</accession>
<dbReference type="InterPro" id="IPR048333">
    <property type="entry name" value="HA2_WH"/>
</dbReference>
<dbReference type="PROSITE" id="PS51194">
    <property type="entry name" value="HELICASE_CTER"/>
    <property type="match status" value="1"/>
</dbReference>
<dbReference type="FunFam" id="1.20.120.1080:FF:000002">
    <property type="entry name" value="Putative ATP-dependent RNA helicase DHX36"/>
    <property type="match status" value="1"/>
</dbReference>
<dbReference type="SMART" id="SM00847">
    <property type="entry name" value="HA2"/>
    <property type="match status" value="1"/>
</dbReference>
<dbReference type="InterPro" id="IPR001650">
    <property type="entry name" value="Helicase_C-like"/>
</dbReference>
<dbReference type="Pfam" id="PF26026">
    <property type="entry name" value="RNA_hel_CTD"/>
    <property type="match status" value="1"/>
</dbReference>
<dbReference type="GO" id="GO:0003724">
    <property type="term" value="F:RNA helicase activity"/>
    <property type="evidence" value="ECO:0007669"/>
    <property type="project" value="UniProtKB-EC"/>
</dbReference>